<protein>
    <submittedName>
        <fullName evidence="9">L-lysine 2,3-aminomutase (EF-P beta-lysylation pathway)</fullName>
    </submittedName>
</protein>
<comment type="cofactor">
    <cofactor evidence="1">
        <name>pyridoxal 5'-phosphate</name>
        <dbReference type="ChEBI" id="CHEBI:597326"/>
    </cofactor>
</comment>
<dbReference type="SUPFAM" id="SSF102114">
    <property type="entry name" value="Radical SAM enzymes"/>
    <property type="match status" value="1"/>
</dbReference>
<evidence type="ECO:0000256" key="4">
    <source>
        <dbReference type="ARBA" id="ARBA00022723"/>
    </source>
</evidence>
<dbReference type="InterPro" id="IPR007197">
    <property type="entry name" value="rSAM"/>
</dbReference>
<keyword evidence="6" id="KW-0408">Iron</keyword>
<dbReference type="OrthoDB" id="9768064at2"/>
<dbReference type="GO" id="GO:0051539">
    <property type="term" value="F:4 iron, 4 sulfur cluster binding"/>
    <property type="evidence" value="ECO:0007669"/>
    <property type="project" value="UniProtKB-KW"/>
</dbReference>
<evidence type="ECO:0000256" key="7">
    <source>
        <dbReference type="ARBA" id="ARBA00023014"/>
    </source>
</evidence>
<keyword evidence="5" id="KW-0663">Pyridoxal phosphate</keyword>
<dbReference type="KEGG" id="dfo:Dform_01539"/>
<proteinExistence type="predicted"/>
<evidence type="ECO:0000256" key="5">
    <source>
        <dbReference type="ARBA" id="ARBA00022898"/>
    </source>
</evidence>
<dbReference type="PROSITE" id="PS51918">
    <property type="entry name" value="RADICAL_SAM"/>
    <property type="match status" value="1"/>
</dbReference>
<sequence length="443" mass="50360">MQYHAYSVHNFRSIPQIANLTREQIDAIEVVGSVLPFKTNNYVVENLIDWSKAPDDPMFILTFPQKDMLSPEHYATMEKLILSGADKARIKEAADAIRLQLNPHPAGQIELNVPVWCGETLSGFQHKYRETVVFFPSQGQTCHAYCTFCFRWPQFSGMEGLKFASRESELLVDYVRGNPGVTDVLFTGGDPLIMKTKILESYLRPLLEADLPNLRHIRIGTKALGYWPYRFTTDDDAAGLLSLFREVKAAGKHLAFMANFNHPAELEGEAVEEAIARIIETGAVIRTQSPLLRHINDSPEVWAGIWQKQVDLGCIPYYMFVARDTGAQRYFSLPLVRAWEIFREAYQRVSGICRTVRGPVMSCLPGKVQILGTAAIQGQKLLTFRMIQGRNPDWVARPFFSEYDEAATWYTDLKPAFGEDFFFKAELDGILRNGAHHQKHEFE</sequence>
<dbReference type="PANTHER" id="PTHR30538:SF0">
    <property type="entry name" value="L-LYSINE 2,3-AMINOMUTASE AQ_1632-RELATED"/>
    <property type="match status" value="1"/>
</dbReference>
<dbReference type="Gene3D" id="3.20.20.70">
    <property type="entry name" value="Aldolase class I"/>
    <property type="match status" value="1"/>
</dbReference>
<dbReference type="EMBL" id="CP018258">
    <property type="protein sequence ID" value="APV44861.1"/>
    <property type="molecule type" value="Genomic_DNA"/>
</dbReference>
<name>A0A1P8F8Q8_9CHLR</name>
<evidence type="ECO:0000313" key="10">
    <source>
        <dbReference type="Proteomes" id="UP000185934"/>
    </source>
</evidence>
<dbReference type="GO" id="GO:0003824">
    <property type="term" value="F:catalytic activity"/>
    <property type="evidence" value="ECO:0007669"/>
    <property type="project" value="InterPro"/>
</dbReference>
<keyword evidence="3" id="KW-0949">S-adenosyl-L-methionine</keyword>
<evidence type="ECO:0000256" key="3">
    <source>
        <dbReference type="ARBA" id="ARBA00022691"/>
    </source>
</evidence>
<dbReference type="InterPro" id="IPR058240">
    <property type="entry name" value="rSAM_sf"/>
</dbReference>
<dbReference type="SFLD" id="SFLDG01070">
    <property type="entry name" value="PLP-dependent"/>
    <property type="match status" value="1"/>
</dbReference>
<accession>A0A1P8F8Q8</accession>
<dbReference type="Proteomes" id="UP000185934">
    <property type="component" value="Chromosome"/>
</dbReference>
<keyword evidence="2" id="KW-0004">4Fe-4S</keyword>
<dbReference type="InterPro" id="IPR013785">
    <property type="entry name" value="Aldolase_TIM"/>
</dbReference>
<dbReference type="AlphaFoldDB" id="A0A1P8F8Q8"/>
<keyword evidence="7" id="KW-0411">Iron-sulfur</keyword>
<gene>
    <name evidence="9" type="ORF">Dform_01539</name>
</gene>
<evidence type="ECO:0000256" key="1">
    <source>
        <dbReference type="ARBA" id="ARBA00001933"/>
    </source>
</evidence>
<reference evidence="10" key="1">
    <citation type="submission" date="2016-11" db="EMBL/GenBank/DDBJ databases">
        <title>Dehalogenimonas formicexedens sp. nov., a chlorinated alkane respiring bacterium isolated from contaminated groundwater.</title>
        <authorList>
            <person name="Key T.A."/>
            <person name="Bowman K.S."/>
            <person name="Lee I."/>
            <person name="Chun J."/>
            <person name="Albuquerque L."/>
            <person name="da Costa M.S."/>
            <person name="Rainey F.A."/>
            <person name="Moe W.M."/>
        </authorList>
    </citation>
    <scope>NUCLEOTIDE SEQUENCE [LARGE SCALE GENOMIC DNA]</scope>
    <source>
        <strain evidence="10">NSZ-14</strain>
    </source>
</reference>
<evidence type="ECO:0000313" key="9">
    <source>
        <dbReference type="EMBL" id="APV44861.1"/>
    </source>
</evidence>
<dbReference type="GO" id="GO:0046872">
    <property type="term" value="F:metal ion binding"/>
    <property type="evidence" value="ECO:0007669"/>
    <property type="project" value="UniProtKB-KW"/>
</dbReference>
<dbReference type="InterPro" id="IPR003739">
    <property type="entry name" value="Lys_aminomutase/Glu_NH3_mut"/>
</dbReference>
<dbReference type="SFLD" id="SFLDS00029">
    <property type="entry name" value="Radical_SAM"/>
    <property type="match status" value="1"/>
</dbReference>
<keyword evidence="4" id="KW-0479">Metal-binding</keyword>
<dbReference type="PANTHER" id="PTHR30538">
    <property type="entry name" value="LYSINE 2,3-AMINOMUTASE-RELATED"/>
    <property type="match status" value="1"/>
</dbReference>
<evidence type="ECO:0000256" key="6">
    <source>
        <dbReference type="ARBA" id="ARBA00023004"/>
    </source>
</evidence>
<dbReference type="RefSeq" id="WP_076004478.1">
    <property type="nucleotide sequence ID" value="NZ_CP018258.1"/>
</dbReference>
<evidence type="ECO:0000256" key="2">
    <source>
        <dbReference type="ARBA" id="ARBA00022485"/>
    </source>
</evidence>
<dbReference type="CDD" id="cd01335">
    <property type="entry name" value="Radical_SAM"/>
    <property type="match status" value="1"/>
</dbReference>
<evidence type="ECO:0000259" key="8">
    <source>
        <dbReference type="PROSITE" id="PS51918"/>
    </source>
</evidence>
<keyword evidence="10" id="KW-1185">Reference proteome</keyword>
<feature type="domain" description="Radical SAM core" evidence="8">
    <location>
        <begin position="126"/>
        <end position="359"/>
    </location>
</feature>
<dbReference type="STRING" id="1839801.Dform_01539"/>
<organism evidence="9 10">
    <name type="scientific">Dehalogenimonas formicexedens</name>
    <dbReference type="NCBI Taxonomy" id="1839801"/>
    <lineage>
        <taxon>Bacteria</taxon>
        <taxon>Bacillati</taxon>
        <taxon>Chloroflexota</taxon>
        <taxon>Dehalococcoidia</taxon>
        <taxon>Dehalococcoidales</taxon>
        <taxon>Dehalococcoidaceae</taxon>
        <taxon>Dehalogenimonas</taxon>
    </lineage>
</organism>